<dbReference type="OrthoDB" id="1524066at2"/>
<keyword evidence="2 4" id="KW-0479">Metal-binding</keyword>
<sequence>MNHLKWRLALLCFLNLSLLAGCASDNEEDLNPKPTDCDTSAVTFSGTVNAILQANGCKNCHAAASASGGVILDSHAEVKKRADDGRLLGAITHASGYTPMPLGGTKLSDCDIAKVKKWIDNGTPNN</sequence>
<dbReference type="InterPro" id="IPR009056">
    <property type="entry name" value="Cyt_c-like_dom"/>
</dbReference>
<dbReference type="EMBL" id="QASA01000001">
    <property type="protein sequence ID" value="RDC66448.1"/>
    <property type="molecule type" value="Genomic_DNA"/>
</dbReference>
<dbReference type="GO" id="GO:0009055">
    <property type="term" value="F:electron transfer activity"/>
    <property type="evidence" value="ECO:0007669"/>
    <property type="project" value="InterPro"/>
</dbReference>
<keyword evidence="1 4" id="KW-0349">Heme</keyword>
<evidence type="ECO:0000256" key="3">
    <source>
        <dbReference type="ARBA" id="ARBA00023004"/>
    </source>
</evidence>
<dbReference type="AlphaFoldDB" id="A0A369QWB4"/>
<organism evidence="7 8">
    <name type="scientific">Adhaeribacter pallidiroseus</name>
    <dbReference type="NCBI Taxonomy" id="2072847"/>
    <lineage>
        <taxon>Bacteria</taxon>
        <taxon>Pseudomonadati</taxon>
        <taxon>Bacteroidota</taxon>
        <taxon>Cytophagia</taxon>
        <taxon>Cytophagales</taxon>
        <taxon>Hymenobacteraceae</taxon>
        <taxon>Adhaeribacter</taxon>
    </lineage>
</organism>
<proteinExistence type="predicted"/>
<evidence type="ECO:0000313" key="8">
    <source>
        <dbReference type="Proteomes" id="UP000253919"/>
    </source>
</evidence>
<evidence type="ECO:0000313" key="7">
    <source>
        <dbReference type="EMBL" id="RDC66448.1"/>
    </source>
</evidence>
<dbReference type="InterPro" id="IPR036909">
    <property type="entry name" value="Cyt_c-like_dom_sf"/>
</dbReference>
<comment type="caution">
    <text evidence="7">The sequence shown here is derived from an EMBL/GenBank/DDBJ whole genome shotgun (WGS) entry which is preliminary data.</text>
</comment>
<evidence type="ECO:0000259" key="6">
    <source>
        <dbReference type="PROSITE" id="PS51007"/>
    </source>
</evidence>
<evidence type="ECO:0000256" key="5">
    <source>
        <dbReference type="SAM" id="SignalP"/>
    </source>
</evidence>
<feature type="signal peptide" evidence="5">
    <location>
        <begin position="1"/>
        <end position="23"/>
    </location>
</feature>
<dbReference type="PROSITE" id="PS51007">
    <property type="entry name" value="CYTC"/>
    <property type="match status" value="1"/>
</dbReference>
<gene>
    <name evidence="7" type="ORF">AHMF7616_05079</name>
</gene>
<dbReference type="Proteomes" id="UP000253919">
    <property type="component" value="Unassembled WGS sequence"/>
</dbReference>
<evidence type="ECO:0000256" key="2">
    <source>
        <dbReference type="ARBA" id="ARBA00022723"/>
    </source>
</evidence>
<dbReference type="GO" id="GO:0020037">
    <property type="term" value="F:heme binding"/>
    <property type="evidence" value="ECO:0007669"/>
    <property type="project" value="InterPro"/>
</dbReference>
<dbReference type="SUPFAM" id="SSF46626">
    <property type="entry name" value="Cytochrome c"/>
    <property type="match status" value="1"/>
</dbReference>
<dbReference type="GO" id="GO:0046872">
    <property type="term" value="F:metal ion binding"/>
    <property type="evidence" value="ECO:0007669"/>
    <property type="project" value="UniProtKB-KW"/>
</dbReference>
<keyword evidence="8" id="KW-1185">Reference proteome</keyword>
<evidence type="ECO:0000256" key="1">
    <source>
        <dbReference type="ARBA" id="ARBA00022617"/>
    </source>
</evidence>
<protein>
    <recommendedName>
        <fullName evidence="6">Cytochrome c domain-containing protein</fullName>
    </recommendedName>
</protein>
<accession>A0A369QWB4</accession>
<evidence type="ECO:0000256" key="4">
    <source>
        <dbReference type="PROSITE-ProRule" id="PRU00433"/>
    </source>
</evidence>
<feature type="domain" description="Cytochrome c" evidence="6">
    <location>
        <begin position="35"/>
        <end position="123"/>
    </location>
</feature>
<keyword evidence="5" id="KW-0732">Signal</keyword>
<dbReference type="Gene3D" id="1.10.760.10">
    <property type="entry name" value="Cytochrome c-like domain"/>
    <property type="match status" value="1"/>
</dbReference>
<feature type="chain" id="PRO_5017001357" description="Cytochrome c domain-containing protein" evidence="5">
    <location>
        <begin position="24"/>
        <end position="126"/>
    </location>
</feature>
<reference evidence="7 8" key="1">
    <citation type="submission" date="2018-04" db="EMBL/GenBank/DDBJ databases">
        <title>Adhaeribacter sp. HMF7616 genome sequencing and assembly.</title>
        <authorList>
            <person name="Kang H."/>
            <person name="Kang J."/>
            <person name="Cha I."/>
            <person name="Kim H."/>
            <person name="Joh K."/>
        </authorList>
    </citation>
    <scope>NUCLEOTIDE SEQUENCE [LARGE SCALE GENOMIC DNA]</scope>
    <source>
        <strain evidence="7 8">HMF7616</strain>
    </source>
</reference>
<dbReference type="RefSeq" id="WP_147275784.1">
    <property type="nucleotide sequence ID" value="NZ_QASA01000001.1"/>
</dbReference>
<dbReference type="PROSITE" id="PS51257">
    <property type="entry name" value="PROKAR_LIPOPROTEIN"/>
    <property type="match status" value="1"/>
</dbReference>
<keyword evidence="3 4" id="KW-0408">Iron</keyword>
<name>A0A369QWB4_9BACT</name>